<dbReference type="Proteomes" id="UP001239994">
    <property type="component" value="Unassembled WGS sequence"/>
</dbReference>
<evidence type="ECO:0000313" key="6">
    <source>
        <dbReference type="Proteomes" id="UP001239994"/>
    </source>
</evidence>
<gene>
    <name evidence="5" type="ORF">P4O66_013239</name>
</gene>
<dbReference type="PANTHER" id="PTHR46186:SF12">
    <property type="entry name" value="CYSTATIN C (AMYLOID ANGIOPATHY AND CEREBRAL HEMORRHAGE)-RELATED"/>
    <property type="match status" value="1"/>
</dbReference>
<organism evidence="5 6">
    <name type="scientific">Electrophorus voltai</name>
    <dbReference type="NCBI Taxonomy" id="2609070"/>
    <lineage>
        <taxon>Eukaryota</taxon>
        <taxon>Metazoa</taxon>
        <taxon>Chordata</taxon>
        <taxon>Craniata</taxon>
        <taxon>Vertebrata</taxon>
        <taxon>Euteleostomi</taxon>
        <taxon>Actinopterygii</taxon>
        <taxon>Neopterygii</taxon>
        <taxon>Teleostei</taxon>
        <taxon>Ostariophysi</taxon>
        <taxon>Gymnotiformes</taxon>
        <taxon>Gymnotoidei</taxon>
        <taxon>Gymnotidae</taxon>
        <taxon>Electrophorus</taxon>
    </lineage>
</organism>
<reference evidence="5" key="1">
    <citation type="submission" date="2023-03" db="EMBL/GenBank/DDBJ databases">
        <title>Electrophorus voltai genome.</title>
        <authorList>
            <person name="Bian C."/>
        </authorList>
    </citation>
    <scope>NUCLEOTIDE SEQUENCE</scope>
    <source>
        <strain evidence="5">CB-2022</strain>
        <tissue evidence="5">Muscle</tissue>
    </source>
</reference>
<evidence type="ECO:0000313" key="5">
    <source>
        <dbReference type="EMBL" id="KAK1791219.1"/>
    </source>
</evidence>
<feature type="domain" description="Cystatin" evidence="4">
    <location>
        <begin position="21"/>
        <end position="140"/>
    </location>
</feature>
<dbReference type="GO" id="GO:0031982">
    <property type="term" value="C:vesicle"/>
    <property type="evidence" value="ECO:0007669"/>
    <property type="project" value="TreeGrafter"/>
</dbReference>
<dbReference type="EMBL" id="JAROKS010000020">
    <property type="protein sequence ID" value="KAK1791219.1"/>
    <property type="molecule type" value="Genomic_DNA"/>
</dbReference>
<dbReference type="GO" id="GO:0005615">
    <property type="term" value="C:extracellular space"/>
    <property type="evidence" value="ECO:0007669"/>
    <property type="project" value="TreeGrafter"/>
</dbReference>
<accession>A0AAD8Z2J3</accession>
<feature type="chain" id="PRO_5042102724" description="Cystatin domain-containing protein" evidence="3">
    <location>
        <begin position="19"/>
        <end position="140"/>
    </location>
</feature>
<sequence>MFLKVVAPILAFVLVVGSATFLPGGLSPADISSPSVKNALDFAVAQHNKASNDVYLSTVSKVISAKQQVHEDLLSVFPEVVSGMKYYFTVDMVRTSCKKRRTEVCADKPGPTVEQPKQCELVVWSQPWTDTIKLLKNSCN</sequence>
<evidence type="ECO:0000256" key="2">
    <source>
        <dbReference type="ARBA" id="ARBA00023157"/>
    </source>
</evidence>
<dbReference type="Pfam" id="PF00031">
    <property type="entry name" value="Cystatin"/>
    <property type="match status" value="1"/>
</dbReference>
<dbReference type="SUPFAM" id="SSF54403">
    <property type="entry name" value="Cystatin/monellin"/>
    <property type="match status" value="1"/>
</dbReference>
<dbReference type="CDD" id="cd00042">
    <property type="entry name" value="CY"/>
    <property type="match status" value="1"/>
</dbReference>
<dbReference type="AlphaFoldDB" id="A0AAD8Z2J3"/>
<keyword evidence="6" id="KW-1185">Reference proteome</keyword>
<protein>
    <recommendedName>
        <fullName evidence="4">Cystatin domain-containing protein</fullName>
    </recommendedName>
</protein>
<evidence type="ECO:0000259" key="4">
    <source>
        <dbReference type="SMART" id="SM00043"/>
    </source>
</evidence>
<keyword evidence="2" id="KW-1015">Disulfide bond</keyword>
<comment type="caution">
    <text evidence="5">The sequence shown here is derived from an EMBL/GenBank/DDBJ whole genome shotgun (WGS) entry which is preliminary data.</text>
</comment>
<evidence type="ECO:0000256" key="3">
    <source>
        <dbReference type="SAM" id="SignalP"/>
    </source>
</evidence>
<name>A0AAD8Z2J3_9TELE</name>
<dbReference type="FunFam" id="3.10.450.10:FF:000004">
    <property type="entry name" value="Cystatin C"/>
    <property type="match status" value="1"/>
</dbReference>
<dbReference type="InterPro" id="IPR000010">
    <property type="entry name" value="Cystatin_dom"/>
</dbReference>
<keyword evidence="3" id="KW-0732">Signal</keyword>
<dbReference type="SMART" id="SM00043">
    <property type="entry name" value="CY"/>
    <property type="match status" value="1"/>
</dbReference>
<dbReference type="Gene3D" id="3.10.450.10">
    <property type="match status" value="1"/>
</dbReference>
<proteinExistence type="inferred from homology"/>
<feature type="signal peptide" evidence="3">
    <location>
        <begin position="1"/>
        <end position="18"/>
    </location>
</feature>
<evidence type="ECO:0000256" key="1">
    <source>
        <dbReference type="ARBA" id="ARBA00009403"/>
    </source>
</evidence>
<dbReference type="GO" id="GO:0004869">
    <property type="term" value="F:cysteine-type endopeptidase inhibitor activity"/>
    <property type="evidence" value="ECO:0007669"/>
    <property type="project" value="InterPro"/>
</dbReference>
<dbReference type="PANTHER" id="PTHR46186">
    <property type="entry name" value="CYSTATIN"/>
    <property type="match status" value="1"/>
</dbReference>
<dbReference type="InterPro" id="IPR046350">
    <property type="entry name" value="Cystatin_sf"/>
</dbReference>
<comment type="similarity">
    <text evidence="1">Belongs to the cystatin family.</text>
</comment>
<dbReference type="GO" id="GO:0005737">
    <property type="term" value="C:cytoplasm"/>
    <property type="evidence" value="ECO:0007669"/>
    <property type="project" value="TreeGrafter"/>
</dbReference>